<proteinExistence type="predicted"/>
<feature type="compositionally biased region" description="Basic and acidic residues" evidence="1">
    <location>
        <begin position="37"/>
        <end position="46"/>
    </location>
</feature>
<evidence type="ECO:0000313" key="2">
    <source>
        <dbReference type="EMBL" id="SBP02078.1"/>
    </source>
</evidence>
<gene>
    <name evidence="2" type="primary">SCOSPONDIN</name>
</gene>
<feature type="region of interest" description="Disordered" evidence="1">
    <location>
        <begin position="37"/>
        <end position="61"/>
    </location>
</feature>
<organism evidence="2">
    <name type="scientific">Iconisemion striatum</name>
    <dbReference type="NCBI Taxonomy" id="60296"/>
    <lineage>
        <taxon>Eukaryota</taxon>
        <taxon>Metazoa</taxon>
        <taxon>Chordata</taxon>
        <taxon>Craniata</taxon>
        <taxon>Vertebrata</taxon>
        <taxon>Euteleostomi</taxon>
        <taxon>Actinopterygii</taxon>
        <taxon>Neopterygii</taxon>
        <taxon>Teleostei</taxon>
        <taxon>Neoteleostei</taxon>
        <taxon>Acanthomorphata</taxon>
        <taxon>Ovalentaria</taxon>
        <taxon>Atherinomorphae</taxon>
        <taxon>Cyprinodontiformes</taxon>
        <taxon>Nothobranchiidae</taxon>
        <taxon>Iconisemion</taxon>
    </lineage>
</organism>
<accession>A0A1A7W891</accession>
<reference evidence="2" key="2">
    <citation type="submission" date="2016-06" db="EMBL/GenBank/DDBJ databases">
        <title>The genome of a short-lived fish provides insights into sex chromosome evolution and the genetic control of aging.</title>
        <authorList>
            <person name="Reichwald K."/>
            <person name="Felder M."/>
            <person name="Petzold A."/>
            <person name="Koch P."/>
            <person name="Groth M."/>
            <person name="Platzer M."/>
        </authorList>
    </citation>
    <scope>NUCLEOTIDE SEQUENCE</scope>
    <source>
        <tissue evidence="2">Brain</tissue>
    </source>
</reference>
<dbReference type="AlphaFoldDB" id="A0A1A7W891"/>
<evidence type="ECO:0000256" key="1">
    <source>
        <dbReference type="SAM" id="MobiDB-lite"/>
    </source>
</evidence>
<sequence length="61" mass="6890">FPGNTGQYINFRVVLHHIAVTAASLKKMVNIVTRRAESIQPRRDSSDFDSPSVNSIERMQC</sequence>
<dbReference type="EMBL" id="HADW01000678">
    <property type="protein sequence ID" value="SBP02078.1"/>
    <property type="molecule type" value="Transcribed_RNA"/>
</dbReference>
<name>A0A1A7W891_9TELE</name>
<protein>
    <submittedName>
        <fullName evidence="2">Subcommissural organ spondin</fullName>
    </submittedName>
</protein>
<feature type="non-terminal residue" evidence="2">
    <location>
        <position position="1"/>
    </location>
</feature>
<feature type="non-terminal residue" evidence="2">
    <location>
        <position position="61"/>
    </location>
</feature>
<reference evidence="2" key="1">
    <citation type="submission" date="2016-05" db="EMBL/GenBank/DDBJ databases">
        <authorList>
            <person name="Lavstsen T."/>
            <person name="Jespersen J.S."/>
        </authorList>
    </citation>
    <scope>NUCLEOTIDE SEQUENCE</scope>
    <source>
        <tissue evidence="2">Brain</tissue>
    </source>
</reference>